<dbReference type="EMBL" id="BKCJ011449632">
    <property type="protein sequence ID" value="GFD34690.1"/>
    <property type="molecule type" value="Genomic_DNA"/>
</dbReference>
<sequence length="66" mass="7145">ETEIPQPLPIAPSPVSPSDDPYLIVRQAHTPATIDTESELEEAPLEMEEFQPLAARTEPPSSGHAL</sequence>
<gene>
    <name evidence="2" type="ORF">Tci_906659</name>
</gene>
<name>A0A699VJN4_TANCI</name>
<feature type="region of interest" description="Disordered" evidence="1">
    <location>
        <begin position="39"/>
        <end position="66"/>
    </location>
</feature>
<evidence type="ECO:0000256" key="1">
    <source>
        <dbReference type="SAM" id="MobiDB-lite"/>
    </source>
</evidence>
<feature type="non-terminal residue" evidence="2">
    <location>
        <position position="66"/>
    </location>
</feature>
<proteinExistence type="predicted"/>
<comment type="caution">
    <text evidence="2">The sequence shown here is derived from an EMBL/GenBank/DDBJ whole genome shotgun (WGS) entry which is preliminary data.</text>
</comment>
<reference evidence="2" key="1">
    <citation type="journal article" date="2019" name="Sci. Rep.">
        <title>Draft genome of Tanacetum cinerariifolium, the natural source of mosquito coil.</title>
        <authorList>
            <person name="Yamashiro T."/>
            <person name="Shiraishi A."/>
            <person name="Satake H."/>
            <person name="Nakayama K."/>
        </authorList>
    </citation>
    <scope>NUCLEOTIDE SEQUENCE</scope>
</reference>
<evidence type="ECO:0000313" key="2">
    <source>
        <dbReference type="EMBL" id="GFD34690.1"/>
    </source>
</evidence>
<feature type="non-terminal residue" evidence="2">
    <location>
        <position position="1"/>
    </location>
</feature>
<dbReference type="AlphaFoldDB" id="A0A699VJN4"/>
<accession>A0A699VJN4</accession>
<organism evidence="2">
    <name type="scientific">Tanacetum cinerariifolium</name>
    <name type="common">Dalmatian daisy</name>
    <name type="synonym">Chrysanthemum cinerariifolium</name>
    <dbReference type="NCBI Taxonomy" id="118510"/>
    <lineage>
        <taxon>Eukaryota</taxon>
        <taxon>Viridiplantae</taxon>
        <taxon>Streptophyta</taxon>
        <taxon>Embryophyta</taxon>
        <taxon>Tracheophyta</taxon>
        <taxon>Spermatophyta</taxon>
        <taxon>Magnoliopsida</taxon>
        <taxon>eudicotyledons</taxon>
        <taxon>Gunneridae</taxon>
        <taxon>Pentapetalae</taxon>
        <taxon>asterids</taxon>
        <taxon>campanulids</taxon>
        <taxon>Asterales</taxon>
        <taxon>Asteraceae</taxon>
        <taxon>Asteroideae</taxon>
        <taxon>Anthemideae</taxon>
        <taxon>Anthemidinae</taxon>
        <taxon>Tanacetum</taxon>
    </lineage>
</organism>
<feature type="compositionally biased region" description="Acidic residues" evidence="1">
    <location>
        <begin position="39"/>
        <end position="49"/>
    </location>
</feature>
<protein>
    <submittedName>
        <fullName evidence="2">Uncharacterized protein</fullName>
    </submittedName>
</protein>